<comment type="caution">
    <text evidence="2">The sequence shown here is derived from an EMBL/GenBank/DDBJ whole genome shotgun (WGS) entry which is preliminary data.</text>
</comment>
<dbReference type="Proteomes" id="UP001595990">
    <property type="component" value="Unassembled WGS sequence"/>
</dbReference>
<accession>A0ABV9BKH0</accession>
<feature type="compositionally biased region" description="Basic and acidic residues" evidence="1">
    <location>
        <begin position="455"/>
        <end position="481"/>
    </location>
</feature>
<protein>
    <recommendedName>
        <fullName evidence="4">WXG100 family type VII secretion target</fullName>
    </recommendedName>
</protein>
<feature type="compositionally biased region" description="Low complexity" evidence="1">
    <location>
        <begin position="513"/>
        <end position="526"/>
    </location>
</feature>
<feature type="compositionally biased region" description="Gly residues" evidence="1">
    <location>
        <begin position="571"/>
        <end position="736"/>
    </location>
</feature>
<feature type="compositionally biased region" description="Basic and acidic residues" evidence="1">
    <location>
        <begin position="798"/>
        <end position="807"/>
    </location>
</feature>
<dbReference type="RefSeq" id="WP_417923033.1">
    <property type="nucleotide sequence ID" value="NZ_JBHSFS010000007.1"/>
</dbReference>
<gene>
    <name evidence="2" type="ORF">ACFPEN_16655</name>
</gene>
<evidence type="ECO:0008006" key="4">
    <source>
        <dbReference type="Google" id="ProtNLM"/>
    </source>
</evidence>
<proteinExistence type="predicted"/>
<reference evidence="3" key="1">
    <citation type="journal article" date="2019" name="Int. J. Syst. Evol. Microbiol.">
        <title>The Global Catalogue of Microorganisms (GCM) 10K type strain sequencing project: providing services to taxonomists for standard genome sequencing and annotation.</title>
        <authorList>
            <consortium name="The Broad Institute Genomics Platform"/>
            <consortium name="The Broad Institute Genome Sequencing Center for Infectious Disease"/>
            <person name="Wu L."/>
            <person name="Ma J."/>
        </authorList>
    </citation>
    <scope>NUCLEOTIDE SEQUENCE [LARGE SCALE GENOMIC DNA]</scope>
    <source>
        <strain evidence="3">CECT 8064</strain>
    </source>
</reference>
<feature type="region of interest" description="Disordered" evidence="1">
    <location>
        <begin position="384"/>
        <end position="824"/>
    </location>
</feature>
<keyword evidence="3" id="KW-1185">Reference proteome</keyword>
<sequence>MIDPSKIPTYTGNLEQLETHAASLKKTAGNIRTTGKDVHNAFQALDPVYNGPEEKELFNSTIPVRDKADDFAKKLESVGGALQSFATEAKPLVDKMDRLRKEAEAFVAANKGDDDWQKDQKKIDQNARMVSEVGTTWVAFQGVERDAANKITALVGGTKFVVDDGSHKAGMYGFKESDVKDAKETPWGTVDKREYTGWRAAWEWTKDNVGGALKGFFVDGVWGTIKGLGSMVNVFDWDNFKKTWSGIGDVFGGVSAYLMTPYDWAMDKMFGPVDHSDTDKQKAALRNFGKSLVAWDEWGKDPARAFGTVLFNGITIGSGSLLKLGKAGEVANAGKVSAGAKIAGALGKAGALSDPMSYLGKAAGVTKLKVGDFMEGLKASREGLNDLGKNLPTGTGAHPVEPPATPAAHPSGTPSTPSHTGDGLPYTDSKGNPRVVHGDGTIRDPQGNIVPNTKAIEEPHKSDLPNTTHEHETAPSKEKVLEGAGGPGHVADHPTGGGSGSHTPSGNGGGHGTPPSSGGHGPSDPGSGSGAGKGAGHEGGSGTGAGHDGNAGAGKGTGHEPGSGKDAGHDSGSGAGKGAGHDSGSGTGAGHDGNAGSGKGAGHESGSGTGKGAGHDSGTGTGKDAGHDSGSGTGAGHDGNAGSGKGAGHDSGSGAGKDAGHEGGGSGKDTGTGTGHDSGSGKGAGAGHGTGSGHDAGHGGTGTGAGHGGGSGHDAGGSGHDGGGSGHDGDGSGSGSGDHTPPGSYKPGHGEEVPNLKRHDNNFTDTHNHKGQRKSYLNEDGDLVPANPDGDASIVDHIVGREPKKSESPYTSTSEDGANAKDYGGQKISIDLPRLVDDIAKGKVKGVEVYSPKEVEAAIQQSADKIAGRPIDISVPPNTPHPEIDEMAQKIAKDLGLGKAKTKSLAQRMKDMMHTRRDSEWLIKGIVPHDYITGP</sequence>
<evidence type="ECO:0000313" key="2">
    <source>
        <dbReference type="EMBL" id="MFC4514569.1"/>
    </source>
</evidence>
<feature type="compositionally biased region" description="Gly residues" evidence="1">
    <location>
        <begin position="527"/>
        <end position="561"/>
    </location>
</feature>
<name>A0ABV9BKH0_9ACTN</name>
<feature type="compositionally biased region" description="Basic and acidic residues" evidence="1">
    <location>
        <begin position="748"/>
        <end position="768"/>
    </location>
</feature>
<feature type="compositionally biased region" description="Gly residues" evidence="1">
    <location>
        <begin position="495"/>
        <end position="512"/>
    </location>
</feature>
<dbReference type="EMBL" id="JBHSFS010000007">
    <property type="protein sequence ID" value="MFC4514569.1"/>
    <property type="molecule type" value="Genomic_DNA"/>
</dbReference>
<evidence type="ECO:0000313" key="3">
    <source>
        <dbReference type="Proteomes" id="UP001595990"/>
    </source>
</evidence>
<evidence type="ECO:0000256" key="1">
    <source>
        <dbReference type="SAM" id="MobiDB-lite"/>
    </source>
</evidence>
<organism evidence="2 3">
    <name type="scientific">Streptomyces ehimensis</name>
    <dbReference type="NCBI Taxonomy" id="68195"/>
    <lineage>
        <taxon>Bacteria</taxon>
        <taxon>Bacillati</taxon>
        <taxon>Actinomycetota</taxon>
        <taxon>Actinomycetes</taxon>
        <taxon>Kitasatosporales</taxon>
        <taxon>Streptomycetaceae</taxon>
        <taxon>Streptomyces</taxon>
    </lineage>
</organism>